<dbReference type="RefSeq" id="WP_029718959.1">
    <property type="nucleotide sequence ID" value="NZ_JAAOCD010000002.1"/>
</dbReference>
<dbReference type="EMBL" id="JAAOCD010000002">
    <property type="protein sequence ID" value="NHK98090.1"/>
    <property type="molecule type" value="Genomic_DNA"/>
</dbReference>
<evidence type="ECO:0008006" key="4">
    <source>
        <dbReference type="Google" id="ProtNLM"/>
    </source>
</evidence>
<keyword evidence="3" id="KW-1185">Reference proteome</keyword>
<keyword evidence="1" id="KW-1133">Transmembrane helix</keyword>
<organism evidence="2 3">
    <name type="scientific">Rubrivivax benzoatilyticus</name>
    <dbReference type="NCBI Taxonomy" id="316997"/>
    <lineage>
        <taxon>Bacteria</taxon>
        <taxon>Pseudomonadati</taxon>
        <taxon>Pseudomonadota</taxon>
        <taxon>Betaproteobacteria</taxon>
        <taxon>Burkholderiales</taxon>
        <taxon>Sphaerotilaceae</taxon>
        <taxon>Rubrivivax</taxon>
    </lineage>
</organism>
<sequence length="250" mass="27327">MLSRRPRRAAPPRCGQRGLSIVELMVGVTIGLLVVAASALLVSGQLTENRRLLLETQLQQDLRATADIVVRDLRRAGIWNEAQSSAVWSTENPDPQCNRYTTVTPGSGSVVYRYYRSGDNNSALGIRLDNGVLRSAIHAADAVSGSTCLQSATPANWQELTDGRSVKVTRFDVEWLDDGSTPEPLPCAKLCADGSTDCWPVLRVRLLKVTIEAESVADPSVRRALQATVKLRNDDIEFRDPAEPTRMCPA</sequence>
<gene>
    <name evidence="2" type="ORF">G7087_06845</name>
</gene>
<protein>
    <recommendedName>
        <fullName evidence="4">Prepilin-type N-terminal cleavage/methylation domain-containing protein</fullName>
    </recommendedName>
</protein>
<accession>A0ABX0HSS2</accession>
<keyword evidence="1" id="KW-0472">Membrane</keyword>
<reference evidence="2 3" key="1">
    <citation type="submission" date="2020-03" db="EMBL/GenBank/DDBJ databases">
        <title>Rubrivivax benzoatilyticus JA2 (sequenced after 10 years sub-culturing).</title>
        <authorList>
            <person name="Gupta D."/>
            <person name="Chintalapati S."/>
            <person name="Chintalapati V.R."/>
        </authorList>
    </citation>
    <scope>NUCLEOTIDE SEQUENCE [LARGE SCALE GENOMIC DNA]</scope>
    <source>
        <strain evidence="2 3">JA2-Mal</strain>
    </source>
</reference>
<name>A0ABX0HSS2_9BURK</name>
<keyword evidence="1" id="KW-0812">Transmembrane</keyword>
<evidence type="ECO:0000313" key="2">
    <source>
        <dbReference type="EMBL" id="NHK98090.1"/>
    </source>
</evidence>
<proteinExistence type="predicted"/>
<comment type="caution">
    <text evidence="2">The sequence shown here is derived from an EMBL/GenBank/DDBJ whole genome shotgun (WGS) entry which is preliminary data.</text>
</comment>
<feature type="transmembrane region" description="Helical" evidence="1">
    <location>
        <begin position="21"/>
        <end position="42"/>
    </location>
</feature>
<evidence type="ECO:0000256" key="1">
    <source>
        <dbReference type="SAM" id="Phobius"/>
    </source>
</evidence>
<dbReference type="Proteomes" id="UP000802098">
    <property type="component" value="Unassembled WGS sequence"/>
</dbReference>
<evidence type="ECO:0000313" key="3">
    <source>
        <dbReference type="Proteomes" id="UP000802098"/>
    </source>
</evidence>